<dbReference type="NCBIfam" id="TIGR01300">
    <property type="entry name" value="CPA3_mnhG_phaG"/>
    <property type="match status" value="1"/>
</dbReference>
<feature type="transmembrane region" description="Helical" evidence="3">
    <location>
        <begin position="67"/>
        <end position="89"/>
    </location>
</feature>
<keyword evidence="3" id="KW-0472">Membrane</keyword>
<dbReference type="GO" id="GO:0015385">
    <property type="term" value="F:sodium:proton antiporter activity"/>
    <property type="evidence" value="ECO:0007669"/>
    <property type="project" value="TreeGrafter"/>
</dbReference>
<evidence type="ECO:0000256" key="2">
    <source>
        <dbReference type="ARBA" id="ARBA00008404"/>
    </source>
</evidence>
<keyword evidence="3" id="KW-1133">Transmembrane helix</keyword>
<dbReference type="NCBIfam" id="NF009314">
    <property type="entry name" value="PRK12674.1-2"/>
    <property type="match status" value="1"/>
</dbReference>
<evidence type="ECO:0000313" key="5">
    <source>
        <dbReference type="Proteomes" id="UP000824124"/>
    </source>
</evidence>
<reference evidence="4" key="1">
    <citation type="submission" date="2020-10" db="EMBL/GenBank/DDBJ databases">
        <authorList>
            <person name="Gilroy R."/>
        </authorList>
    </citation>
    <scope>NUCLEOTIDE SEQUENCE</scope>
    <source>
        <strain evidence="4">2830</strain>
    </source>
</reference>
<sequence length="122" mass="13516">MSLFIEIVVSLLILFGTIFLLGGAVGILRFPDTYCRMHALGKGTTMGIICFMLAATIYFVWSGIGLSVQSILSLVFISISSPIGSHMIAKAAYHYGIPLWKESVRDDLKEDCEFIREDNADY</sequence>
<dbReference type="PANTHER" id="PTHR34703">
    <property type="entry name" value="ANTIPORTER SUBUNIT MNHG2-RELATED"/>
    <property type="match status" value="1"/>
</dbReference>
<gene>
    <name evidence="4" type="ORF">IAB00_01600</name>
</gene>
<dbReference type="Pfam" id="PF03334">
    <property type="entry name" value="PhaG_MnhG_YufB"/>
    <property type="match status" value="1"/>
</dbReference>
<evidence type="ECO:0000313" key="4">
    <source>
        <dbReference type="EMBL" id="HIU09940.1"/>
    </source>
</evidence>
<comment type="caution">
    <text evidence="4">The sequence shown here is derived from an EMBL/GenBank/DDBJ whole genome shotgun (WGS) entry which is preliminary data.</text>
</comment>
<accession>A0A9D1HIY5</accession>
<feature type="transmembrane region" description="Helical" evidence="3">
    <location>
        <begin position="40"/>
        <end position="61"/>
    </location>
</feature>
<name>A0A9D1HIY5_9FIRM</name>
<proteinExistence type="inferred from homology"/>
<evidence type="ECO:0000256" key="3">
    <source>
        <dbReference type="SAM" id="Phobius"/>
    </source>
</evidence>
<reference evidence="4" key="2">
    <citation type="journal article" date="2021" name="PeerJ">
        <title>Extensive microbial diversity within the chicken gut microbiome revealed by metagenomics and culture.</title>
        <authorList>
            <person name="Gilroy R."/>
            <person name="Ravi A."/>
            <person name="Getino M."/>
            <person name="Pursley I."/>
            <person name="Horton D.L."/>
            <person name="Alikhan N.F."/>
            <person name="Baker D."/>
            <person name="Gharbi K."/>
            <person name="Hall N."/>
            <person name="Watson M."/>
            <person name="Adriaenssens E.M."/>
            <person name="Foster-Nyarko E."/>
            <person name="Jarju S."/>
            <person name="Secka A."/>
            <person name="Antonio M."/>
            <person name="Oren A."/>
            <person name="Chaudhuri R.R."/>
            <person name="La Ragione R."/>
            <person name="Hildebrand F."/>
            <person name="Pallen M.J."/>
        </authorList>
    </citation>
    <scope>NUCLEOTIDE SEQUENCE</scope>
    <source>
        <strain evidence="4">2830</strain>
    </source>
</reference>
<dbReference type="EMBL" id="DVMH01000011">
    <property type="protein sequence ID" value="HIU09940.1"/>
    <property type="molecule type" value="Genomic_DNA"/>
</dbReference>
<protein>
    <submittedName>
        <fullName evidence="4">Monovalent cation/H(+) antiporter subunit G</fullName>
    </submittedName>
</protein>
<keyword evidence="3" id="KW-0812">Transmembrane</keyword>
<comment type="similarity">
    <text evidence="2">Belongs to the CPA3 antiporters (TC 2.A.63) subunit G family.</text>
</comment>
<dbReference type="PANTHER" id="PTHR34703:SF1">
    <property type="entry name" value="ANTIPORTER SUBUNIT MNHG2-RELATED"/>
    <property type="match status" value="1"/>
</dbReference>
<organism evidence="4 5">
    <name type="scientific">Candidatus Avidehalobacter gallistercoris</name>
    <dbReference type="NCBI Taxonomy" id="2840694"/>
    <lineage>
        <taxon>Bacteria</taxon>
        <taxon>Bacillati</taxon>
        <taxon>Bacillota</taxon>
        <taxon>Clostridia</taxon>
        <taxon>Eubacteriales</taxon>
        <taxon>Peptococcaceae</taxon>
        <taxon>Peptococcaceae incertae sedis</taxon>
        <taxon>Candidatus Avidehalobacter</taxon>
    </lineage>
</organism>
<dbReference type="Proteomes" id="UP000824124">
    <property type="component" value="Unassembled WGS sequence"/>
</dbReference>
<comment type="subcellular location">
    <subcellularLocation>
        <location evidence="1">Membrane</location>
        <topology evidence="1">Multi-pass membrane protein</topology>
    </subcellularLocation>
</comment>
<evidence type="ECO:0000256" key="1">
    <source>
        <dbReference type="ARBA" id="ARBA00004141"/>
    </source>
</evidence>
<dbReference type="InterPro" id="IPR005133">
    <property type="entry name" value="PhaG_MnhG_YufB"/>
</dbReference>
<feature type="transmembrane region" description="Helical" evidence="3">
    <location>
        <begin position="6"/>
        <end position="28"/>
    </location>
</feature>
<dbReference type="AlphaFoldDB" id="A0A9D1HIY5"/>